<dbReference type="SUPFAM" id="SSF52096">
    <property type="entry name" value="ClpP/crotonase"/>
    <property type="match status" value="1"/>
</dbReference>
<dbReference type="Proteomes" id="UP000094112">
    <property type="component" value="Unassembled WGS sequence"/>
</dbReference>
<dbReference type="EC" id="4.2.1.17" evidence="2"/>
<dbReference type="FunFam" id="1.10.12.10:FF:000001">
    <property type="entry name" value="Probable enoyl-CoA hydratase, mitochondrial"/>
    <property type="match status" value="1"/>
</dbReference>
<keyword evidence="5" id="KW-0456">Lyase</keyword>
<dbReference type="GO" id="GO:0004300">
    <property type="term" value="F:enoyl-CoA hydratase activity"/>
    <property type="evidence" value="ECO:0007669"/>
    <property type="project" value="UniProtKB-EC"/>
</dbReference>
<dbReference type="RefSeq" id="XP_019038381.1">
    <property type="nucleotide sequence ID" value="XM_019184937.1"/>
</dbReference>
<dbReference type="GO" id="GO:0005739">
    <property type="term" value="C:mitochondrion"/>
    <property type="evidence" value="ECO:0007669"/>
    <property type="project" value="TreeGrafter"/>
</dbReference>
<name>A0A1E3P1V3_WICAA</name>
<dbReference type="InterPro" id="IPR029045">
    <property type="entry name" value="ClpP/crotonase-like_dom_sf"/>
</dbReference>
<dbReference type="CDD" id="cd06558">
    <property type="entry name" value="crotonase-like"/>
    <property type="match status" value="1"/>
</dbReference>
<dbReference type="PROSITE" id="PS00166">
    <property type="entry name" value="ENOYL_COA_HYDRATASE"/>
    <property type="match status" value="1"/>
</dbReference>
<evidence type="ECO:0000256" key="5">
    <source>
        <dbReference type="ARBA" id="ARBA00023239"/>
    </source>
</evidence>
<dbReference type="FunFam" id="3.90.226.10:FF:000019">
    <property type="entry name" value="Enoyl-CoA hydratase, mitochondrial"/>
    <property type="match status" value="1"/>
</dbReference>
<keyword evidence="9" id="KW-1185">Reference proteome</keyword>
<dbReference type="PANTHER" id="PTHR11941">
    <property type="entry name" value="ENOYL-COA HYDRATASE-RELATED"/>
    <property type="match status" value="1"/>
</dbReference>
<evidence type="ECO:0000256" key="4">
    <source>
        <dbReference type="ARBA" id="ARBA00023098"/>
    </source>
</evidence>
<dbReference type="Gene3D" id="3.90.226.10">
    <property type="entry name" value="2-enoyl-CoA Hydratase, Chain A, domain 1"/>
    <property type="match status" value="1"/>
</dbReference>
<organism evidence="8 9">
    <name type="scientific">Wickerhamomyces anomalus (strain ATCC 58044 / CBS 1984 / NCYC 433 / NRRL Y-366-8)</name>
    <name type="common">Yeast</name>
    <name type="synonym">Hansenula anomala</name>
    <dbReference type="NCBI Taxonomy" id="683960"/>
    <lineage>
        <taxon>Eukaryota</taxon>
        <taxon>Fungi</taxon>
        <taxon>Dikarya</taxon>
        <taxon>Ascomycota</taxon>
        <taxon>Saccharomycotina</taxon>
        <taxon>Saccharomycetes</taxon>
        <taxon>Phaffomycetales</taxon>
        <taxon>Wickerhamomycetaceae</taxon>
        <taxon>Wickerhamomyces</taxon>
    </lineage>
</organism>
<dbReference type="AlphaFoldDB" id="A0A1E3P1V3"/>
<keyword evidence="3" id="KW-0276">Fatty acid metabolism</keyword>
<dbReference type="EMBL" id="KV454211">
    <property type="protein sequence ID" value="ODQ59174.1"/>
    <property type="molecule type" value="Genomic_DNA"/>
</dbReference>
<evidence type="ECO:0000256" key="2">
    <source>
        <dbReference type="ARBA" id="ARBA00012076"/>
    </source>
</evidence>
<dbReference type="GO" id="GO:0006635">
    <property type="term" value="P:fatty acid beta-oxidation"/>
    <property type="evidence" value="ECO:0007669"/>
    <property type="project" value="TreeGrafter"/>
</dbReference>
<reference evidence="8 9" key="1">
    <citation type="journal article" date="2016" name="Proc. Natl. Acad. Sci. U.S.A.">
        <title>Comparative genomics of biotechnologically important yeasts.</title>
        <authorList>
            <person name="Riley R."/>
            <person name="Haridas S."/>
            <person name="Wolfe K.H."/>
            <person name="Lopes M.R."/>
            <person name="Hittinger C.T."/>
            <person name="Goeker M."/>
            <person name="Salamov A.A."/>
            <person name="Wisecaver J.H."/>
            <person name="Long T.M."/>
            <person name="Calvey C.H."/>
            <person name="Aerts A.L."/>
            <person name="Barry K.W."/>
            <person name="Choi C."/>
            <person name="Clum A."/>
            <person name="Coughlan A.Y."/>
            <person name="Deshpande S."/>
            <person name="Douglass A.P."/>
            <person name="Hanson S.J."/>
            <person name="Klenk H.-P."/>
            <person name="LaButti K.M."/>
            <person name="Lapidus A."/>
            <person name="Lindquist E.A."/>
            <person name="Lipzen A.M."/>
            <person name="Meier-Kolthoff J.P."/>
            <person name="Ohm R.A."/>
            <person name="Otillar R.P."/>
            <person name="Pangilinan J.L."/>
            <person name="Peng Y."/>
            <person name="Rokas A."/>
            <person name="Rosa C.A."/>
            <person name="Scheuner C."/>
            <person name="Sibirny A.A."/>
            <person name="Slot J.C."/>
            <person name="Stielow J.B."/>
            <person name="Sun H."/>
            <person name="Kurtzman C.P."/>
            <person name="Blackwell M."/>
            <person name="Grigoriev I.V."/>
            <person name="Jeffries T.W."/>
        </authorList>
    </citation>
    <scope>NUCLEOTIDE SEQUENCE [LARGE SCALE GENOMIC DNA]</scope>
    <source>
        <strain evidence="9">ATCC 58044 / CBS 1984 / NCYC 433 / NRRL Y-366-8</strain>
    </source>
</reference>
<dbReference type="OrthoDB" id="2018133at2759"/>
<evidence type="ECO:0000256" key="3">
    <source>
        <dbReference type="ARBA" id="ARBA00022832"/>
    </source>
</evidence>
<dbReference type="STRING" id="683960.A0A1E3P1V3"/>
<dbReference type="InterPro" id="IPR001753">
    <property type="entry name" value="Enoyl-CoA_hydra/iso"/>
</dbReference>
<protein>
    <recommendedName>
        <fullName evidence="6">Probable enoyl-CoA hydratase, mitochondrial</fullName>
        <ecNumber evidence="2">4.2.1.17</ecNumber>
    </recommendedName>
</protein>
<dbReference type="InterPro" id="IPR014748">
    <property type="entry name" value="Enoyl-CoA_hydra_C"/>
</dbReference>
<comment type="similarity">
    <text evidence="1 7">Belongs to the enoyl-CoA hydratase/isomerase family.</text>
</comment>
<dbReference type="InterPro" id="IPR018376">
    <property type="entry name" value="Enoyl-CoA_hyd/isom_CS"/>
</dbReference>
<dbReference type="Gene3D" id="1.10.12.10">
    <property type="entry name" value="Lyase 2-enoyl-coa Hydratase, Chain A, domain 2"/>
    <property type="match status" value="1"/>
</dbReference>
<sequence length="260" mass="28169">MSFKHILTSVPRSGVLQITLNRPKALNALNAELFEEILTALKDADQKNDDYGAVVITGNEKAFAAGADIKEMLPMNASKALKRNFLGNWGEISQIGLPIIAAVEGYALGGGCELAMSTDIIYASKKAVFGQPESKLGVIPGGGGTQRLIRAIGKSRAMEYIITGDNFTAIQAEQWGLVSKTFEPKTVLKNALDLAERIASGPRLTARACKKAVNIANETNLKNGLDFERSIFHSLFGGEEQKEGMKAFVEKRKPNWNSKL</sequence>
<gene>
    <name evidence="8" type="ORF">WICANDRAFT_79700</name>
</gene>
<dbReference type="PANTHER" id="PTHR11941:SF54">
    <property type="entry name" value="ENOYL-COA HYDRATASE, MITOCHONDRIAL"/>
    <property type="match status" value="1"/>
</dbReference>
<keyword evidence="4" id="KW-0443">Lipid metabolism</keyword>
<accession>A0A1E3P1V3</accession>
<dbReference type="GeneID" id="30202183"/>
<proteinExistence type="inferred from homology"/>
<evidence type="ECO:0000313" key="9">
    <source>
        <dbReference type="Proteomes" id="UP000094112"/>
    </source>
</evidence>
<evidence type="ECO:0000313" key="8">
    <source>
        <dbReference type="EMBL" id="ODQ59174.1"/>
    </source>
</evidence>
<evidence type="ECO:0000256" key="7">
    <source>
        <dbReference type="RuleBase" id="RU003707"/>
    </source>
</evidence>
<dbReference type="Pfam" id="PF00378">
    <property type="entry name" value="ECH_1"/>
    <property type="match status" value="1"/>
</dbReference>
<evidence type="ECO:0000256" key="6">
    <source>
        <dbReference type="ARBA" id="ARBA00073937"/>
    </source>
</evidence>
<evidence type="ECO:0000256" key="1">
    <source>
        <dbReference type="ARBA" id="ARBA00005254"/>
    </source>
</evidence>